<gene>
    <name evidence="2" type="ORF">DCAF_LOCUS25933</name>
</gene>
<evidence type="ECO:0000313" key="2">
    <source>
        <dbReference type="EMBL" id="CAK7355673.1"/>
    </source>
</evidence>
<feature type="region of interest" description="Disordered" evidence="1">
    <location>
        <begin position="67"/>
        <end position="91"/>
    </location>
</feature>
<comment type="caution">
    <text evidence="2">The sequence shown here is derived from an EMBL/GenBank/DDBJ whole genome shotgun (WGS) entry which is preliminary data.</text>
</comment>
<evidence type="ECO:0000313" key="3">
    <source>
        <dbReference type="Proteomes" id="UP001314170"/>
    </source>
</evidence>
<dbReference type="AlphaFoldDB" id="A0AAV1SS90"/>
<dbReference type="Proteomes" id="UP001314170">
    <property type="component" value="Unassembled WGS sequence"/>
</dbReference>
<organism evidence="2 3">
    <name type="scientific">Dovyalis caffra</name>
    <dbReference type="NCBI Taxonomy" id="77055"/>
    <lineage>
        <taxon>Eukaryota</taxon>
        <taxon>Viridiplantae</taxon>
        <taxon>Streptophyta</taxon>
        <taxon>Embryophyta</taxon>
        <taxon>Tracheophyta</taxon>
        <taxon>Spermatophyta</taxon>
        <taxon>Magnoliopsida</taxon>
        <taxon>eudicotyledons</taxon>
        <taxon>Gunneridae</taxon>
        <taxon>Pentapetalae</taxon>
        <taxon>rosids</taxon>
        <taxon>fabids</taxon>
        <taxon>Malpighiales</taxon>
        <taxon>Salicaceae</taxon>
        <taxon>Flacourtieae</taxon>
        <taxon>Dovyalis</taxon>
    </lineage>
</organism>
<accession>A0AAV1SS90</accession>
<evidence type="ECO:0000256" key="1">
    <source>
        <dbReference type="SAM" id="MobiDB-lite"/>
    </source>
</evidence>
<sequence>MSKEKYSHFERFRVRKSVVGESVTKQEIAKFWRQKLIEEEDHLLDAIKAAARLRARNLSEDDNKLFEESLKDDDETDENNTTTPINSTKYGKCDEMHLGIKDR</sequence>
<protein>
    <submittedName>
        <fullName evidence="2">Uncharacterized protein</fullName>
    </submittedName>
</protein>
<dbReference type="PANTHER" id="PTHR33872:SF7">
    <property type="entry name" value="OSJNBA0084K11.10-LIKE PROTEIN"/>
    <property type="match status" value="1"/>
</dbReference>
<proteinExistence type="predicted"/>
<dbReference type="PANTHER" id="PTHR33872">
    <property type="entry name" value="DNA POLYMERASE EPSILON CATALYTIC SUBUNIT A"/>
    <property type="match status" value="1"/>
</dbReference>
<reference evidence="2 3" key="1">
    <citation type="submission" date="2024-01" db="EMBL/GenBank/DDBJ databases">
        <authorList>
            <person name="Waweru B."/>
        </authorList>
    </citation>
    <scope>NUCLEOTIDE SEQUENCE [LARGE SCALE GENOMIC DNA]</scope>
</reference>
<dbReference type="EMBL" id="CAWUPB010001195">
    <property type="protein sequence ID" value="CAK7355673.1"/>
    <property type="molecule type" value="Genomic_DNA"/>
</dbReference>
<name>A0AAV1SS90_9ROSI</name>
<keyword evidence="3" id="KW-1185">Reference proteome</keyword>